<name>E0U680_GLOV7</name>
<keyword evidence="3" id="KW-1185">Reference proteome</keyword>
<dbReference type="Pfam" id="PF12576">
    <property type="entry name" value="DUF3754"/>
    <property type="match status" value="1"/>
</dbReference>
<sequence>MTNYHQTEAFIPYSRTELIHLCLSDGHLTDNEAAQFREFCEILSAYYHFKLHHILERLKNNFAPFNPENEPDSIWDLSTLQKNQMERQLIEDFQQILEQANYIPISQERLEEALKEQTLIELKTEVDFNEFEHLVCYGRGDVYKILTVKKLFKKVKKQVAAFDTVVLLIKFREDRITQKRKKFLEKYFELDFNKIYVYLYKHLSKYDLEFIFPNIKMSMTWKDRLLFGVPAIGASISMIYKIIPQVLLIIGVFFVVTMGSSPIKQIKITPEQTKEIMPILIAMFSLVLTCGGFAFKQYSDYKNKQIKFQKKVAETLFFRKMASQAGVFQYLIDAAEEEECKEMILVYYHLLTSAIPLTPQQLDQQIEEWMRTKNNKSINFNIDKTLENLQAIRGKLAHQEEIPLISFDSQGFCYALSLDEAKQVIDYVWDNAFKWNLN</sequence>
<dbReference type="KEGG" id="cyj:Cyan7822_0370"/>
<dbReference type="OrthoDB" id="445083at2"/>
<evidence type="ECO:0008006" key="4">
    <source>
        <dbReference type="Google" id="ProtNLM"/>
    </source>
</evidence>
<dbReference type="Proteomes" id="UP000008206">
    <property type="component" value="Chromosome"/>
</dbReference>
<keyword evidence="1" id="KW-1133">Transmembrane helix</keyword>
<dbReference type="InterPro" id="IPR022227">
    <property type="entry name" value="DUF3754"/>
</dbReference>
<reference evidence="3" key="1">
    <citation type="journal article" date="2011" name="MBio">
        <title>Novel metabolic attributes of the genus Cyanothece, comprising a group of unicellular nitrogen-fixing Cyanobacteria.</title>
        <authorList>
            <person name="Bandyopadhyay A."/>
            <person name="Elvitigala T."/>
            <person name="Welsh E."/>
            <person name="Stockel J."/>
            <person name="Liberton M."/>
            <person name="Min H."/>
            <person name="Sherman L.A."/>
            <person name="Pakrasi H.B."/>
        </authorList>
    </citation>
    <scope>NUCLEOTIDE SEQUENCE [LARGE SCALE GENOMIC DNA]</scope>
    <source>
        <strain evidence="3">PCC 7822</strain>
    </source>
</reference>
<dbReference type="PANTHER" id="PTHR33645:SF11">
    <property type="entry name" value="AMINOPEPTIDASE (DUF3754)"/>
    <property type="match status" value="1"/>
</dbReference>
<organism evidence="2 3">
    <name type="scientific">Gloeothece verrucosa (strain PCC 7822)</name>
    <name type="common">Cyanothece sp. (strain PCC 7822)</name>
    <dbReference type="NCBI Taxonomy" id="497965"/>
    <lineage>
        <taxon>Bacteria</taxon>
        <taxon>Bacillati</taxon>
        <taxon>Cyanobacteriota</taxon>
        <taxon>Cyanophyceae</taxon>
        <taxon>Oscillatoriophycideae</taxon>
        <taxon>Chroococcales</taxon>
        <taxon>Aphanothecaceae</taxon>
        <taxon>Gloeothece</taxon>
        <taxon>Gloeothece verrucosa</taxon>
    </lineage>
</organism>
<evidence type="ECO:0000313" key="3">
    <source>
        <dbReference type="Proteomes" id="UP000008206"/>
    </source>
</evidence>
<keyword evidence="1" id="KW-0812">Transmembrane</keyword>
<evidence type="ECO:0000313" key="2">
    <source>
        <dbReference type="EMBL" id="ADN12416.1"/>
    </source>
</evidence>
<dbReference type="PANTHER" id="PTHR33645">
    <property type="entry name" value="AMINOPEPTIDASE (DUF3754)"/>
    <property type="match status" value="1"/>
</dbReference>
<dbReference type="AlphaFoldDB" id="E0U680"/>
<protein>
    <recommendedName>
        <fullName evidence="4">DUF3754 domain-containing protein</fullName>
    </recommendedName>
</protein>
<keyword evidence="1" id="KW-0472">Membrane</keyword>
<dbReference type="RefSeq" id="WP_013320526.1">
    <property type="nucleotide sequence ID" value="NC_014501.1"/>
</dbReference>
<dbReference type="STRING" id="497965.Cyan7822_0370"/>
<evidence type="ECO:0000256" key="1">
    <source>
        <dbReference type="SAM" id="Phobius"/>
    </source>
</evidence>
<proteinExistence type="predicted"/>
<dbReference type="HOGENOM" id="CLU_036797_0_0_3"/>
<feature type="transmembrane region" description="Helical" evidence="1">
    <location>
        <begin position="276"/>
        <end position="295"/>
    </location>
</feature>
<dbReference type="EMBL" id="CP002198">
    <property type="protein sequence ID" value="ADN12416.1"/>
    <property type="molecule type" value="Genomic_DNA"/>
</dbReference>
<feature type="transmembrane region" description="Helical" evidence="1">
    <location>
        <begin position="225"/>
        <end position="256"/>
    </location>
</feature>
<accession>E0U680</accession>
<gene>
    <name evidence="2" type="ordered locus">Cyan7822_0370</name>
</gene>
<dbReference type="eggNOG" id="ENOG502Z7SK">
    <property type="taxonomic scope" value="Bacteria"/>
</dbReference>